<dbReference type="EMBL" id="JAPFFF010000012">
    <property type="protein sequence ID" value="KAK8875630.1"/>
    <property type="molecule type" value="Genomic_DNA"/>
</dbReference>
<proteinExistence type="predicted"/>
<gene>
    <name evidence="3" type="ORF">M9Y10_005801</name>
</gene>
<comment type="caution">
    <text evidence="3">The sequence shown here is derived from an EMBL/GenBank/DDBJ whole genome shotgun (WGS) entry which is preliminary data.</text>
</comment>
<feature type="compositionally biased region" description="Polar residues" evidence="1">
    <location>
        <begin position="67"/>
        <end position="79"/>
    </location>
</feature>
<feature type="chain" id="PRO_5046106048" evidence="2">
    <location>
        <begin position="31"/>
        <end position="112"/>
    </location>
</feature>
<keyword evidence="2" id="KW-0732">Signal</keyword>
<evidence type="ECO:0000313" key="4">
    <source>
        <dbReference type="Proteomes" id="UP001470230"/>
    </source>
</evidence>
<accession>A0ABR2JCL1</accession>
<evidence type="ECO:0000256" key="2">
    <source>
        <dbReference type="SAM" id="SignalP"/>
    </source>
</evidence>
<keyword evidence="4" id="KW-1185">Reference proteome</keyword>
<organism evidence="3 4">
    <name type="scientific">Tritrichomonas musculus</name>
    <dbReference type="NCBI Taxonomy" id="1915356"/>
    <lineage>
        <taxon>Eukaryota</taxon>
        <taxon>Metamonada</taxon>
        <taxon>Parabasalia</taxon>
        <taxon>Tritrichomonadida</taxon>
        <taxon>Tritrichomonadidae</taxon>
        <taxon>Tritrichomonas</taxon>
    </lineage>
</organism>
<feature type="region of interest" description="Disordered" evidence="1">
    <location>
        <begin position="45"/>
        <end position="80"/>
    </location>
</feature>
<feature type="signal peptide" evidence="2">
    <location>
        <begin position="1"/>
        <end position="30"/>
    </location>
</feature>
<name>A0ABR2JCL1_9EUKA</name>
<protein>
    <submittedName>
        <fullName evidence="3">Uncharacterized protein</fullName>
    </submittedName>
</protein>
<evidence type="ECO:0000313" key="3">
    <source>
        <dbReference type="EMBL" id="KAK8875630.1"/>
    </source>
</evidence>
<evidence type="ECO:0000256" key="1">
    <source>
        <dbReference type="SAM" id="MobiDB-lite"/>
    </source>
</evidence>
<dbReference type="Proteomes" id="UP001470230">
    <property type="component" value="Unassembled WGS sequence"/>
</dbReference>
<reference evidence="3 4" key="1">
    <citation type="submission" date="2024-04" db="EMBL/GenBank/DDBJ databases">
        <title>Tritrichomonas musculus Genome.</title>
        <authorList>
            <person name="Alves-Ferreira E."/>
            <person name="Grigg M."/>
            <person name="Lorenzi H."/>
            <person name="Galac M."/>
        </authorList>
    </citation>
    <scope>NUCLEOTIDE SEQUENCE [LARGE SCALE GENOMIC DNA]</scope>
    <source>
        <strain evidence="3 4">EAF2021</strain>
    </source>
</reference>
<sequence>MSSCLPSLSFSNSSILCCLELISFCSLLMSSCIYVTEDNSDIKSRISASANAKTQPVEDLEKDNATKQENINNKQNDLNAKQGRIEELESDNNAKQQDINNKQNNIVVNLIW</sequence>